<evidence type="ECO:0000256" key="1">
    <source>
        <dbReference type="SAM" id="MobiDB-lite"/>
    </source>
</evidence>
<evidence type="ECO:0000313" key="3">
    <source>
        <dbReference type="EMBL" id="HHW33010.1"/>
    </source>
</evidence>
<name>A0A832PLU1_9RHOB</name>
<feature type="compositionally biased region" description="Basic and acidic residues" evidence="1">
    <location>
        <begin position="36"/>
        <end position="66"/>
    </location>
</feature>
<feature type="region of interest" description="Disordered" evidence="1">
    <location>
        <begin position="22"/>
        <end position="78"/>
    </location>
</feature>
<sequence length="168" mass="18482">MKLAAFLAAAAVALSLPGIAAADRPDHAGKRAQPHVLRDGGERVARRDWNDDRRPHRRHADRDDRRHDHRHDKRDDDWRRTPAAVAHCPPGLAKKSPSCIPPGQAKRLRVGSVLDWNRAHLVRQPGLYGLAGAPDGQRYAIVDGQLLRVDAGTAKVLAVIRAVEAILD</sequence>
<evidence type="ECO:0000313" key="4">
    <source>
        <dbReference type="Proteomes" id="UP000580830"/>
    </source>
</evidence>
<proteinExistence type="predicted"/>
<reference evidence="3 4" key="1">
    <citation type="journal article" date="2020" name="Biotechnol. Biofuels">
        <title>New insights from the biogas microbiome by comprehensive genome-resolved metagenomics of nearly 1600 species originating from multiple anaerobic digesters.</title>
        <authorList>
            <person name="Campanaro S."/>
            <person name="Treu L."/>
            <person name="Rodriguez-R L.M."/>
            <person name="Kovalovszki A."/>
            <person name="Ziels R.M."/>
            <person name="Maus I."/>
            <person name="Zhu X."/>
            <person name="Kougias P.G."/>
            <person name="Basile A."/>
            <person name="Luo G."/>
            <person name="Schluter A."/>
            <person name="Konstantinidis K.T."/>
            <person name="Angelidaki I."/>
        </authorList>
    </citation>
    <scope>NUCLEOTIDE SEQUENCE [LARGE SCALE GENOMIC DNA]</scope>
    <source>
        <strain evidence="3">AS04akNAM_125</strain>
    </source>
</reference>
<comment type="caution">
    <text evidence="3">The sequence shown here is derived from an EMBL/GenBank/DDBJ whole genome shotgun (WGS) entry which is preliminary data.</text>
</comment>
<dbReference type="Proteomes" id="UP000580830">
    <property type="component" value="Unassembled WGS sequence"/>
</dbReference>
<protein>
    <recommendedName>
        <fullName evidence="5">Nickel/cobalt transporter regulator</fullName>
    </recommendedName>
</protein>
<gene>
    <name evidence="3" type="ORF">GXX24_02540</name>
</gene>
<accession>A0A832PLU1</accession>
<dbReference type="EMBL" id="DULP01000038">
    <property type="protein sequence ID" value="HHW33010.1"/>
    <property type="molecule type" value="Genomic_DNA"/>
</dbReference>
<dbReference type="RefSeq" id="WP_303729152.1">
    <property type="nucleotide sequence ID" value="NZ_DULP01000038.1"/>
</dbReference>
<evidence type="ECO:0008006" key="5">
    <source>
        <dbReference type="Google" id="ProtNLM"/>
    </source>
</evidence>
<feature type="chain" id="PRO_5032346816" description="Nickel/cobalt transporter regulator" evidence="2">
    <location>
        <begin position="23"/>
        <end position="168"/>
    </location>
</feature>
<organism evidence="3 4">
    <name type="scientific">Paracoccus solventivorans</name>
    <dbReference type="NCBI Taxonomy" id="53463"/>
    <lineage>
        <taxon>Bacteria</taxon>
        <taxon>Pseudomonadati</taxon>
        <taxon>Pseudomonadota</taxon>
        <taxon>Alphaproteobacteria</taxon>
        <taxon>Rhodobacterales</taxon>
        <taxon>Paracoccaceae</taxon>
        <taxon>Paracoccus</taxon>
    </lineage>
</organism>
<keyword evidence="2" id="KW-0732">Signal</keyword>
<dbReference type="Gene3D" id="3.10.450.160">
    <property type="entry name" value="inner membrane protein cigr"/>
    <property type="match status" value="1"/>
</dbReference>
<evidence type="ECO:0000256" key="2">
    <source>
        <dbReference type="SAM" id="SignalP"/>
    </source>
</evidence>
<dbReference type="AlphaFoldDB" id="A0A832PLU1"/>
<feature type="signal peptide" evidence="2">
    <location>
        <begin position="1"/>
        <end position="22"/>
    </location>
</feature>